<name>A0ABX9ZCH7_9BACL</name>
<evidence type="ECO:0000259" key="1">
    <source>
        <dbReference type="Pfam" id="PF09862"/>
    </source>
</evidence>
<proteinExistence type="predicted"/>
<dbReference type="InterPro" id="IPR018658">
    <property type="entry name" value="DUF2089"/>
</dbReference>
<accession>A0ABX9ZCH7</accession>
<dbReference type="SUPFAM" id="SSF88659">
    <property type="entry name" value="Sigma3 and sigma4 domains of RNA polymerase sigma factors"/>
    <property type="match status" value="1"/>
</dbReference>
<evidence type="ECO:0000313" key="2">
    <source>
        <dbReference type="EMBL" id="RSK31873.1"/>
    </source>
</evidence>
<evidence type="ECO:0000313" key="3">
    <source>
        <dbReference type="Proteomes" id="UP000272481"/>
    </source>
</evidence>
<dbReference type="EMBL" id="RWGW01000011">
    <property type="protein sequence ID" value="RSK31873.1"/>
    <property type="molecule type" value="Genomic_DNA"/>
</dbReference>
<keyword evidence="3" id="KW-1185">Reference proteome</keyword>
<feature type="domain" description="DUF2089" evidence="1">
    <location>
        <begin position="13"/>
        <end position="58"/>
    </location>
</feature>
<reference evidence="2 3" key="1">
    <citation type="submission" date="2018-12" db="EMBL/GenBank/DDBJ databases">
        <title>Comparitive functional genomics of dry heat resistant strains isolated from the viking spacecraft.</title>
        <authorList>
            <person name="Seuylemezian A."/>
            <person name="Vaishampayan P."/>
        </authorList>
    </citation>
    <scope>NUCLEOTIDE SEQUENCE [LARGE SCALE GENOMIC DNA]</scope>
    <source>
        <strain evidence="2 3">M6-11</strain>
    </source>
</reference>
<dbReference type="Pfam" id="PF09862">
    <property type="entry name" value="DUF2089"/>
    <property type="match status" value="1"/>
</dbReference>
<dbReference type="RefSeq" id="WP_125903945.1">
    <property type="nucleotide sequence ID" value="NZ_JAPDFN010000005.1"/>
</dbReference>
<organism evidence="2 3">
    <name type="scientific">Bhargavaea beijingensis</name>
    <dbReference type="NCBI Taxonomy" id="426756"/>
    <lineage>
        <taxon>Bacteria</taxon>
        <taxon>Bacillati</taxon>
        <taxon>Bacillota</taxon>
        <taxon>Bacilli</taxon>
        <taxon>Bacillales</taxon>
        <taxon>Caryophanaceae</taxon>
        <taxon>Bhargavaea</taxon>
    </lineage>
</organism>
<comment type="caution">
    <text evidence="2">The sequence shown here is derived from an EMBL/GenBank/DDBJ whole genome shotgun (WGS) entry which is preliminary data.</text>
</comment>
<dbReference type="InterPro" id="IPR013324">
    <property type="entry name" value="RNA_pol_sigma_r3/r4-like"/>
</dbReference>
<sequence>MGKEQLPLWISSLDPEELEFIRKFMINSGSLKKLAKDYEVSYPTVRLKLDRLIQTINLNYEKEKDEASLTSFIKKLAIEEQISLQVAQQLIEKYEEERKRTT</sequence>
<dbReference type="Proteomes" id="UP000272481">
    <property type="component" value="Unassembled WGS sequence"/>
</dbReference>
<gene>
    <name evidence="2" type="ORF">EJA12_07745</name>
</gene>
<protein>
    <submittedName>
        <fullName evidence="2">DUF2089 family protein</fullName>
    </submittedName>
</protein>